<evidence type="ECO:0000259" key="2">
    <source>
        <dbReference type="PROSITE" id="PS51186"/>
    </source>
</evidence>
<feature type="domain" description="N-acetyltransferase" evidence="2">
    <location>
        <begin position="67"/>
        <end position="210"/>
    </location>
</feature>
<dbReference type="Proteomes" id="UP000076532">
    <property type="component" value="Unassembled WGS sequence"/>
</dbReference>
<gene>
    <name evidence="3" type="ORF">FIBSPDRAFT_859656</name>
</gene>
<evidence type="ECO:0000313" key="3">
    <source>
        <dbReference type="EMBL" id="KZP22352.1"/>
    </source>
</evidence>
<dbReference type="PANTHER" id="PTHR43792:SF1">
    <property type="entry name" value="N-ACETYLTRANSFERASE DOMAIN-CONTAINING PROTEIN"/>
    <property type="match status" value="1"/>
</dbReference>
<sequence length="214" mass="23270">MSSRPAPAPIKTKPVELHTPRLLLREARLTDAADLFAVMGDAINMRYCSSKAHEKVADTAAWLAEAMIATPFNGRTDFVIVLAVPPPASASEPQSEPKSEPKSKSKPATRSTTRATVVGKIGCWNGQELGVQLHRAHWGRGYASEALAALLAHMWATTDVRAITADVDPRNSGSLRLLRRFGFAVEREEKNTMETHIGWCDSVYLRLARPAAGG</sequence>
<dbReference type="EMBL" id="KV417540">
    <property type="protein sequence ID" value="KZP22352.1"/>
    <property type="molecule type" value="Genomic_DNA"/>
</dbReference>
<organism evidence="3 4">
    <name type="scientific">Athelia psychrophila</name>
    <dbReference type="NCBI Taxonomy" id="1759441"/>
    <lineage>
        <taxon>Eukaryota</taxon>
        <taxon>Fungi</taxon>
        <taxon>Dikarya</taxon>
        <taxon>Basidiomycota</taxon>
        <taxon>Agaricomycotina</taxon>
        <taxon>Agaricomycetes</taxon>
        <taxon>Agaricomycetidae</taxon>
        <taxon>Atheliales</taxon>
        <taxon>Atheliaceae</taxon>
        <taxon>Athelia</taxon>
    </lineage>
</organism>
<evidence type="ECO:0000256" key="1">
    <source>
        <dbReference type="SAM" id="MobiDB-lite"/>
    </source>
</evidence>
<dbReference type="GO" id="GO:0016747">
    <property type="term" value="F:acyltransferase activity, transferring groups other than amino-acyl groups"/>
    <property type="evidence" value="ECO:0007669"/>
    <property type="project" value="InterPro"/>
</dbReference>
<dbReference type="AlphaFoldDB" id="A0A166KXC9"/>
<dbReference type="InterPro" id="IPR051531">
    <property type="entry name" value="N-acetyltransferase"/>
</dbReference>
<evidence type="ECO:0000313" key="4">
    <source>
        <dbReference type="Proteomes" id="UP000076532"/>
    </source>
</evidence>
<keyword evidence="4" id="KW-1185">Reference proteome</keyword>
<dbReference type="SUPFAM" id="SSF55729">
    <property type="entry name" value="Acyl-CoA N-acyltransferases (Nat)"/>
    <property type="match status" value="1"/>
</dbReference>
<dbReference type="InterPro" id="IPR016181">
    <property type="entry name" value="Acyl_CoA_acyltransferase"/>
</dbReference>
<reference evidence="3 4" key="1">
    <citation type="journal article" date="2016" name="Mol. Biol. Evol.">
        <title>Comparative Genomics of Early-Diverging Mushroom-Forming Fungi Provides Insights into the Origins of Lignocellulose Decay Capabilities.</title>
        <authorList>
            <person name="Nagy L.G."/>
            <person name="Riley R."/>
            <person name="Tritt A."/>
            <person name="Adam C."/>
            <person name="Daum C."/>
            <person name="Floudas D."/>
            <person name="Sun H."/>
            <person name="Yadav J.S."/>
            <person name="Pangilinan J."/>
            <person name="Larsson K.H."/>
            <person name="Matsuura K."/>
            <person name="Barry K."/>
            <person name="Labutti K."/>
            <person name="Kuo R."/>
            <person name="Ohm R.A."/>
            <person name="Bhattacharya S.S."/>
            <person name="Shirouzu T."/>
            <person name="Yoshinaga Y."/>
            <person name="Martin F.M."/>
            <person name="Grigoriev I.V."/>
            <person name="Hibbett D.S."/>
        </authorList>
    </citation>
    <scope>NUCLEOTIDE SEQUENCE [LARGE SCALE GENOMIC DNA]</scope>
    <source>
        <strain evidence="3 4">CBS 109695</strain>
    </source>
</reference>
<dbReference type="OrthoDB" id="630895at2759"/>
<dbReference type="InterPro" id="IPR000182">
    <property type="entry name" value="GNAT_dom"/>
</dbReference>
<dbReference type="Gene3D" id="3.40.630.30">
    <property type="match status" value="1"/>
</dbReference>
<dbReference type="PANTHER" id="PTHR43792">
    <property type="entry name" value="GNAT FAMILY, PUTATIVE (AFU_ORTHOLOGUE AFUA_3G00765)-RELATED-RELATED"/>
    <property type="match status" value="1"/>
</dbReference>
<name>A0A166KXC9_9AGAM</name>
<feature type="region of interest" description="Disordered" evidence="1">
    <location>
        <begin position="89"/>
        <end position="114"/>
    </location>
</feature>
<dbReference type="Pfam" id="PF13302">
    <property type="entry name" value="Acetyltransf_3"/>
    <property type="match status" value="1"/>
</dbReference>
<accession>A0A166KXC9</accession>
<protein>
    <submittedName>
        <fullName evidence="3">Acyl-CoA N-acyltransferase</fullName>
    </submittedName>
</protein>
<dbReference type="PROSITE" id="PS51186">
    <property type="entry name" value="GNAT"/>
    <property type="match status" value="1"/>
</dbReference>
<proteinExistence type="predicted"/>